<sequence>MGKVIEGRFTRPFSERVELIDAQATKTRLMGVVGVVARWRIDGSSTIFQLLHLDYEDYGIDAYDEFDALEKERIEQRIQEMTGGLGGGFEAITYQELAYLIATSHAVDPESPNAIYDFLPKFEFVLKDYEKNGLGTEAAIALFDRLGPCPETTCEHLHYYLMRLHGQDAEGILYLGDLVLDEKLDGPKSTLLKNVVKEGDKPGFYRCEALIENENGYFVRIFDLLIGMELPGHPPRWVKSCELKHQLAVSPVEASFMLRKTEYLSLYSILDPGFLADFEAAMPELMPNSYMAGDLFTEFNRDNAHVAEWIYYLNGDVFANYFVTEANQLLVAAFDQETLKIIEKRFADGHLSHALSKIGDFSADQPLLYDFINSGIADFFEYL</sequence>
<dbReference type="RefSeq" id="WP_092591697.1">
    <property type="nucleotide sequence ID" value="NZ_FMWL01000013.1"/>
</dbReference>
<dbReference type="OrthoDB" id="2078434at2"/>
<accession>A0A1G5S331</accession>
<dbReference type="EMBL" id="FMWL01000013">
    <property type="protein sequence ID" value="SCZ80568.1"/>
    <property type="molecule type" value="Genomic_DNA"/>
</dbReference>
<dbReference type="Proteomes" id="UP000199208">
    <property type="component" value="Unassembled WGS sequence"/>
</dbReference>
<name>A0A1G5S331_9FIRM</name>
<organism evidence="1 2">
    <name type="scientific">Acidaminobacter hydrogenoformans DSM 2784</name>
    <dbReference type="NCBI Taxonomy" id="1120920"/>
    <lineage>
        <taxon>Bacteria</taxon>
        <taxon>Bacillati</taxon>
        <taxon>Bacillota</taxon>
        <taxon>Clostridia</taxon>
        <taxon>Peptostreptococcales</taxon>
        <taxon>Acidaminobacteraceae</taxon>
        <taxon>Acidaminobacter</taxon>
    </lineage>
</organism>
<evidence type="ECO:0000313" key="1">
    <source>
        <dbReference type="EMBL" id="SCZ80568.1"/>
    </source>
</evidence>
<protein>
    <submittedName>
        <fullName evidence="1">Uncharacterized protein</fullName>
    </submittedName>
</protein>
<evidence type="ECO:0000313" key="2">
    <source>
        <dbReference type="Proteomes" id="UP000199208"/>
    </source>
</evidence>
<dbReference type="STRING" id="1120920.SAMN03080599_02337"/>
<reference evidence="1 2" key="1">
    <citation type="submission" date="2016-10" db="EMBL/GenBank/DDBJ databases">
        <authorList>
            <person name="de Groot N.N."/>
        </authorList>
    </citation>
    <scope>NUCLEOTIDE SEQUENCE [LARGE SCALE GENOMIC DNA]</scope>
    <source>
        <strain evidence="1 2">DSM 2784</strain>
    </source>
</reference>
<dbReference type="AlphaFoldDB" id="A0A1G5S331"/>
<gene>
    <name evidence="1" type="ORF">SAMN03080599_02337</name>
</gene>
<keyword evidence="2" id="KW-1185">Reference proteome</keyword>
<proteinExistence type="predicted"/>